<organism evidence="1 2">
    <name type="scientific">Streptomyces viridochromogenes Tue57</name>
    <dbReference type="NCBI Taxonomy" id="1160705"/>
    <lineage>
        <taxon>Bacteria</taxon>
        <taxon>Bacillati</taxon>
        <taxon>Actinomycetota</taxon>
        <taxon>Actinomycetes</taxon>
        <taxon>Kitasatosporales</taxon>
        <taxon>Streptomycetaceae</taxon>
        <taxon>Streptomyces</taxon>
    </lineage>
</organism>
<reference evidence="1 2" key="1">
    <citation type="journal article" date="2013" name="Genome Announc.">
        <title>Draft Genome Sequence of Streptomyces viridochromogenes Strain Tu57, Producer of Avilamycin.</title>
        <authorList>
            <person name="Gruning B.A."/>
            <person name="Erxleben A."/>
            <person name="Hahnlein A."/>
            <person name="Gunther S."/>
        </authorList>
    </citation>
    <scope>NUCLEOTIDE SEQUENCE [LARGE SCALE GENOMIC DNA]</scope>
    <source>
        <strain evidence="1 2">Tue57</strain>
    </source>
</reference>
<sequence length="35" mass="3732">MRHPIASPFSFHGARLTGRATLRCMRAPPSGAPAL</sequence>
<accession>L8PAL9</accession>
<gene>
    <name evidence="1" type="ORF">STVIR_5543</name>
</gene>
<evidence type="ECO:0000313" key="1">
    <source>
        <dbReference type="EMBL" id="ELS53475.1"/>
    </source>
</evidence>
<name>L8PAL9_STRVR</name>
<proteinExistence type="predicted"/>
<dbReference type="Proteomes" id="UP000011205">
    <property type="component" value="Unassembled WGS sequence"/>
</dbReference>
<dbReference type="EMBL" id="AMLP01000166">
    <property type="protein sequence ID" value="ELS53475.1"/>
    <property type="molecule type" value="Genomic_DNA"/>
</dbReference>
<evidence type="ECO:0000313" key="2">
    <source>
        <dbReference type="Proteomes" id="UP000011205"/>
    </source>
</evidence>
<dbReference type="AlphaFoldDB" id="L8PAL9"/>
<comment type="caution">
    <text evidence="1">The sequence shown here is derived from an EMBL/GenBank/DDBJ whole genome shotgun (WGS) entry which is preliminary data.</text>
</comment>
<protein>
    <submittedName>
        <fullName evidence="1">Uncharacterized protein</fullName>
    </submittedName>
</protein>